<keyword evidence="16" id="KW-1185">Reference proteome</keyword>
<dbReference type="GO" id="GO:0004497">
    <property type="term" value="F:monooxygenase activity"/>
    <property type="evidence" value="ECO:0007669"/>
    <property type="project" value="UniProtKB-KW"/>
</dbReference>
<dbReference type="PANTHER" id="PTHR24305:SF210">
    <property type="entry name" value="CYTOCHROME P450 MONOOXYGENASE ASQL-RELATED"/>
    <property type="match status" value="1"/>
</dbReference>
<dbReference type="GO" id="GO:0005506">
    <property type="term" value="F:iron ion binding"/>
    <property type="evidence" value="ECO:0007669"/>
    <property type="project" value="InterPro"/>
</dbReference>
<dbReference type="PRINTS" id="PR00385">
    <property type="entry name" value="P450"/>
</dbReference>
<evidence type="ECO:0000256" key="11">
    <source>
        <dbReference type="ARBA" id="ARBA00023136"/>
    </source>
</evidence>
<evidence type="ECO:0000256" key="3">
    <source>
        <dbReference type="ARBA" id="ARBA00010617"/>
    </source>
</evidence>
<name>A0A6A6EX82_9PEZI</name>
<dbReference type="CDD" id="cd11058">
    <property type="entry name" value="CYP60B-like"/>
    <property type="match status" value="1"/>
</dbReference>
<accession>A0A6A6EX82</accession>
<proteinExistence type="inferred from homology"/>
<keyword evidence="8 13" id="KW-0560">Oxidoreductase</keyword>
<protein>
    <submittedName>
        <fullName evidence="15">Cytochrome P450</fullName>
    </submittedName>
</protein>
<dbReference type="GO" id="GO:0016705">
    <property type="term" value="F:oxidoreductase activity, acting on paired donors, with incorporation or reduction of molecular oxygen"/>
    <property type="evidence" value="ECO:0007669"/>
    <property type="project" value="InterPro"/>
</dbReference>
<feature type="binding site" description="axial binding residue" evidence="12">
    <location>
        <position position="473"/>
    </location>
    <ligand>
        <name>heme</name>
        <dbReference type="ChEBI" id="CHEBI:30413"/>
    </ligand>
    <ligandPart>
        <name>Fe</name>
        <dbReference type="ChEBI" id="CHEBI:18248"/>
    </ligandPart>
</feature>
<evidence type="ECO:0000256" key="7">
    <source>
        <dbReference type="ARBA" id="ARBA00022989"/>
    </source>
</evidence>
<dbReference type="Pfam" id="PF00067">
    <property type="entry name" value="p450"/>
    <property type="match status" value="1"/>
</dbReference>
<organism evidence="15 16">
    <name type="scientific">Zopfia rhizophila CBS 207.26</name>
    <dbReference type="NCBI Taxonomy" id="1314779"/>
    <lineage>
        <taxon>Eukaryota</taxon>
        <taxon>Fungi</taxon>
        <taxon>Dikarya</taxon>
        <taxon>Ascomycota</taxon>
        <taxon>Pezizomycotina</taxon>
        <taxon>Dothideomycetes</taxon>
        <taxon>Dothideomycetes incertae sedis</taxon>
        <taxon>Zopfiaceae</taxon>
        <taxon>Zopfia</taxon>
    </lineage>
</organism>
<dbReference type="GO" id="GO:0016020">
    <property type="term" value="C:membrane"/>
    <property type="evidence" value="ECO:0007669"/>
    <property type="project" value="UniProtKB-SubCell"/>
</dbReference>
<evidence type="ECO:0000256" key="2">
    <source>
        <dbReference type="ARBA" id="ARBA00004167"/>
    </source>
</evidence>
<dbReference type="AlphaFoldDB" id="A0A6A6EX82"/>
<comment type="subcellular location">
    <subcellularLocation>
        <location evidence="2">Membrane</location>
        <topology evidence="2">Single-pass membrane protein</topology>
    </subcellularLocation>
</comment>
<keyword evidence="5 14" id="KW-0812">Transmembrane</keyword>
<evidence type="ECO:0000313" key="16">
    <source>
        <dbReference type="Proteomes" id="UP000800200"/>
    </source>
</evidence>
<evidence type="ECO:0000256" key="13">
    <source>
        <dbReference type="RuleBase" id="RU000461"/>
    </source>
</evidence>
<dbReference type="PROSITE" id="PS00086">
    <property type="entry name" value="CYTOCHROME_P450"/>
    <property type="match status" value="1"/>
</dbReference>
<dbReference type="InterPro" id="IPR036396">
    <property type="entry name" value="Cyt_P450_sf"/>
</dbReference>
<evidence type="ECO:0000256" key="12">
    <source>
        <dbReference type="PIRSR" id="PIRSR602401-1"/>
    </source>
</evidence>
<evidence type="ECO:0000256" key="1">
    <source>
        <dbReference type="ARBA" id="ARBA00001971"/>
    </source>
</evidence>
<comment type="similarity">
    <text evidence="3 13">Belongs to the cytochrome P450 family.</text>
</comment>
<evidence type="ECO:0000256" key="5">
    <source>
        <dbReference type="ARBA" id="ARBA00022692"/>
    </source>
</evidence>
<keyword evidence="4 12" id="KW-0349">Heme</keyword>
<dbReference type="InterPro" id="IPR017972">
    <property type="entry name" value="Cyt_P450_CS"/>
</dbReference>
<dbReference type="InterPro" id="IPR050121">
    <property type="entry name" value="Cytochrome_P450_monoxygenase"/>
</dbReference>
<dbReference type="InterPro" id="IPR001128">
    <property type="entry name" value="Cyt_P450"/>
</dbReference>
<evidence type="ECO:0000256" key="4">
    <source>
        <dbReference type="ARBA" id="ARBA00022617"/>
    </source>
</evidence>
<dbReference type="InterPro" id="IPR002401">
    <property type="entry name" value="Cyt_P450_E_grp-I"/>
</dbReference>
<dbReference type="GO" id="GO:0020037">
    <property type="term" value="F:heme binding"/>
    <property type="evidence" value="ECO:0007669"/>
    <property type="project" value="InterPro"/>
</dbReference>
<dbReference type="PANTHER" id="PTHR24305">
    <property type="entry name" value="CYTOCHROME P450"/>
    <property type="match status" value="1"/>
</dbReference>
<dbReference type="SUPFAM" id="SSF48264">
    <property type="entry name" value="Cytochrome P450"/>
    <property type="match status" value="1"/>
</dbReference>
<dbReference type="GO" id="GO:0009403">
    <property type="term" value="P:toxin biosynthetic process"/>
    <property type="evidence" value="ECO:0007669"/>
    <property type="project" value="UniProtKB-ARBA"/>
</dbReference>
<comment type="cofactor">
    <cofactor evidence="1 12">
        <name>heme</name>
        <dbReference type="ChEBI" id="CHEBI:30413"/>
    </cofactor>
</comment>
<keyword evidence="11 14" id="KW-0472">Membrane</keyword>
<evidence type="ECO:0000256" key="6">
    <source>
        <dbReference type="ARBA" id="ARBA00022723"/>
    </source>
</evidence>
<evidence type="ECO:0000256" key="8">
    <source>
        <dbReference type="ARBA" id="ARBA00023002"/>
    </source>
</evidence>
<evidence type="ECO:0000256" key="9">
    <source>
        <dbReference type="ARBA" id="ARBA00023004"/>
    </source>
</evidence>
<dbReference type="OrthoDB" id="1470350at2759"/>
<evidence type="ECO:0000313" key="15">
    <source>
        <dbReference type="EMBL" id="KAF2195825.1"/>
    </source>
</evidence>
<keyword evidence="7 14" id="KW-1133">Transmembrane helix</keyword>
<feature type="transmembrane region" description="Helical" evidence="14">
    <location>
        <begin position="30"/>
        <end position="52"/>
    </location>
</feature>
<keyword evidence="6 12" id="KW-0479">Metal-binding</keyword>
<dbReference type="Proteomes" id="UP000800200">
    <property type="component" value="Unassembled WGS sequence"/>
</dbReference>
<reference evidence="15" key="1">
    <citation type="journal article" date="2020" name="Stud. Mycol.">
        <title>101 Dothideomycetes genomes: a test case for predicting lifestyles and emergence of pathogens.</title>
        <authorList>
            <person name="Haridas S."/>
            <person name="Albert R."/>
            <person name="Binder M."/>
            <person name="Bloem J."/>
            <person name="Labutti K."/>
            <person name="Salamov A."/>
            <person name="Andreopoulos B."/>
            <person name="Baker S."/>
            <person name="Barry K."/>
            <person name="Bills G."/>
            <person name="Bluhm B."/>
            <person name="Cannon C."/>
            <person name="Castanera R."/>
            <person name="Culley D."/>
            <person name="Daum C."/>
            <person name="Ezra D."/>
            <person name="Gonzalez J."/>
            <person name="Henrissat B."/>
            <person name="Kuo A."/>
            <person name="Liang C."/>
            <person name="Lipzen A."/>
            <person name="Lutzoni F."/>
            <person name="Magnuson J."/>
            <person name="Mondo S."/>
            <person name="Nolan M."/>
            <person name="Ohm R."/>
            <person name="Pangilinan J."/>
            <person name="Park H.-J."/>
            <person name="Ramirez L."/>
            <person name="Alfaro M."/>
            <person name="Sun H."/>
            <person name="Tritt A."/>
            <person name="Yoshinaga Y."/>
            <person name="Zwiers L.-H."/>
            <person name="Turgeon B."/>
            <person name="Goodwin S."/>
            <person name="Spatafora J."/>
            <person name="Crous P."/>
            <person name="Grigoriev I."/>
        </authorList>
    </citation>
    <scope>NUCLEOTIDE SEQUENCE</scope>
    <source>
        <strain evidence="15">CBS 207.26</strain>
    </source>
</reference>
<evidence type="ECO:0000256" key="14">
    <source>
        <dbReference type="SAM" id="Phobius"/>
    </source>
</evidence>
<evidence type="ECO:0000256" key="10">
    <source>
        <dbReference type="ARBA" id="ARBA00023033"/>
    </source>
</evidence>
<dbReference type="FunFam" id="1.10.630.10:FF:000047">
    <property type="entry name" value="Cytochrome P450 monooxygenase"/>
    <property type="match status" value="1"/>
</dbReference>
<sequence length="528" mass="60153">MISTLIEPSVLFHHRSPFSEAIKMSNITTIAVQASILFSILLISYTILKIFYNLFLHPLRSYPGPLLARATILAFQRASIQGKIHLWQHDLHKKYGPVVRYSPDELSFIEPEVWKDVYGHKASHGGGSFAKDSKFYGPDIFGTPPGLIRADTVSHARQRKLVSHAFSDKALREQESLLKSYVELLVKKLKETVEGEGKGAANLVDWYNFTTFDIMADLTFGEPLKLLEGSTYSPWVRALFDNLKLVLFSQHIRAWPGIEALLNMLVPETVREKRRLHIRHSVDRVEKRLARKTDRPDIWTYVMRFSDSEENKGKGLTETEMHSNAGLFMLAGTETTATELSGLTYRLLKSPERLNRLKREIRDAFETYEDMTMVKLSQLEYLGACIEEGLRVYPPVPFGLARVVPKGGGLVGGRWMPEGISVSVPQYAAYHSALNFKNPDDFIPERWLLEGEAEYSSDRKTVLNPFSYGPRNCLGKNLAYHEMRLVLASILWNFDMELAEGSDGWLDQQTFVLWKKGPLMVKLTPIRK</sequence>
<dbReference type="PRINTS" id="PR00463">
    <property type="entry name" value="EP450I"/>
</dbReference>
<gene>
    <name evidence="15" type="ORF">K469DRAFT_734261</name>
</gene>
<dbReference type="Gene3D" id="1.10.630.10">
    <property type="entry name" value="Cytochrome P450"/>
    <property type="match status" value="1"/>
</dbReference>
<dbReference type="EMBL" id="ML994610">
    <property type="protein sequence ID" value="KAF2195825.1"/>
    <property type="molecule type" value="Genomic_DNA"/>
</dbReference>
<keyword evidence="9 12" id="KW-0408">Iron</keyword>
<keyword evidence="10 13" id="KW-0503">Monooxygenase</keyword>